<dbReference type="PANTHER" id="PTHR23024">
    <property type="entry name" value="ARYLACETAMIDE DEACETYLASE"/>
    <property type="match status" value="1"/>
</dbReference>
<dbReference type="Gene3D" id="3.40.50.1820">
    <property type="entry name" value="alpha/beta hydrolase"/>
    <property type="match status" value="1"/>
</dbReference>
<evidence type="ECO:0000313" key="1">
    <source>
        <dbReference type="EMBL" id="GJT56309.1"/>
    </source>
</evidence>
<reference evidence="1" key="1">
    <citation type="journal article" date="2022" name="Int. J. Mol. Sci.">
        <title>Draft Genome of Tanacetum Coccineum: Genomic Comparison of Closely Related Tanacetum-Family Plants.</title>
        <authorList>
            <person name="Yamashiro T."/>
            <person name="Shiraishi A."/>
            <person name="Nakayama K."/>
            <person name="Satake H."/>
        </authorList>
    </citation>
    <scope>NUCLEOTIDE SEQUENCE</scope>
</reference>
<reference evidence="1" key="2">
    <citation type="submission" date="2022-01" db="EMBL/GenBank/DDBJ databases">
        <authorList>
            <person name="Yamashiro T."/>
            <person name="Shiraishi A."/>
            <person name="Satake H."/>
            <person name="Nakayama K."/>
        </authorList>
    </citation>
    <scope>NUCLEOTIDE SEQUENCE</scope>
</reference>
<sequence>MEGPHESFNELMDTPLDFSAFVMNQLKVDTLTLELLTGLTFELMKESCKSQQYHHDLRKPLPLIPNSYGRQVIPFDHFINNDLAYLSGGDSSRKYTTSVTKTKAANYGHIKWIEDLVPITMWSQVPIDYDKHALWGISHWGRKRQQFYAFAVNRESARDHLDWITVRRDDDKLYKFKEGDLKRLRIQDIEDMLLLLVQGKLTNLTVEECLAFNNSDEVSASRYLETSDRDPAQSYDPGIDKQLKTLEDYARSLEFVGGRPYKERFYTLAGNPVKEILLKLNLPDHRSILTDLKEYIKMDMEESIKWVAMHVNRDGQESWLNDHVDLENVFFAGDSSGANRKRPNWIRGRGTQGAQRVHVSNMEVGYSRILVCVGEKDKLRDKGLNYTKVMENSGWAGYVEVFESIGEGHVLFLENTSSENSRNLRNRISAFINPIRSTF</sequence>
<comment type="caution">
    <text evidence="1">The sequence shown here is derived from an EMBL/GenBank/DDBJ whole genome shotgun (WGS) entry which is preliminary data.</text>
</comment>
<organism evidence="1 2">
    <name type="scientific">Tanacetum coccineum</name>
    <dbReference type="NCBI Taxonomy" id="301880"/>
    <lineage>
        <taxon>Eukaryota</taxon>
        <taxon>Viridiplantae</taxon>
        <taxon>Streptophyta</taxon>
        <taxon>Embryophyta</taxon>
        <taxon>Tracheophyta</taxon>
        <taxon>Spermatophyta</taxon>
        <taxon>Magnoliopsida</taxon>
        <taxon>eudicotyledons</taxon>
        <taxon>Gunneridae</taxon>
        <taxon>Pentapetalae</taxon>
        <taxon>asterids</taxon>
        <taxon>campanulids</taxon>
        <taxon>Asterales</taxon>
        <taxon>Asteraceae</taxon>
        <taxon>Asteroideae</taxon>
        <taxon>Anthemideae</taxon>
        <taxon>Anthemidinae</taxon>
        <taxon>Tanacetum</taxon>
    </lineage>
</organism>
<dbReference type="EMBL" id="BQNB010016832">
    <property type="protein sequence ID" value="GJT56309.1"/>
    <property type="molecule type" value="Genomic_DNA"/>
</dbReference>
<gene>
    <name evidence="1" type="ORF">Tco_0991363</name>
</gene>
<dbReference type="SUPFAM" id="SSF53474">
    <property type="entry name" value="alpha/beta-Hydrolases"/>
    <property type="match status" value="1"/>
</dbReference>
<proteinExistence type="predicted"/>
<keyword evidence="2" id="KW-1185">Reference proteome</keyword>
<accession>A0ABQ5EZE7</accession>
<evidence type="ECO:0000313" key="2">
    <source>
        <dbReference type="Proteomes" id="UP001151760"/>
    </source>
</evidence>
<dbReference type="InterPro" id="IPR029058">
    <property type="entry name" value="AB_hydrolase_fold"/>
</dbReference>
<name>A0ABQ5EZE7_9ASTR</name>
<dbReference type="InterPro" id="IPR050466">
    <property type="entry name" value="Carboxylest/Gibb_receptor"/>
</dbReference>
<dbReference type="PANTHER" id="PTHR23024:SF670">
    <property type="entry name" value="CARBOXYLESTERASE"/>
    <property type="match status" value="1"/>
</dbReference>
<dbReference type="Proteomes" id="UP001151760">
    <property type="component" value="Unassembled WGS sequence"/>
</dbReference>
<protein>
    <submittedName>
        <fullName evidence="1">Ribonuclease H-like domain-containing protein</fullName>
    </submittedName>
</protein>